<reference evidence="1" key="1">
    <citation type="journal article" date="2020" name="Stud. Mycol.">
        <title>101 Dothideomycetes genomes: a test case for predicting lifestyles and emergence of pathogens.</title>
        <authorList>
            <person name="Haridas S."/>
            <person name="Albert R."/>
            <person name="Binder M."/>
            <person name="Bloem J."/>
            <person name="Labutti K."/>
            <person name="Salamov A."/>
            <person name="Andreopoulos B."/>
            <person name="Baker S."/>
            <person name="Barry K."/>
            <person name="Bills G."/>
            <person name="Bluhm B."/>
            <person name="Cannon C."/>
            <person name="Castanera R."/>
            <person name="Culley D."/>
            <person name="Daum C."/>
            <person name="Ezra D."/>
            <person name="Gonzalez J."/>
            <person name="Henrissat B."/>
            <person name="Kuo A."/>
            <person name="Liang C."/>
            <person name="Lipzen A."/>
            <person name="Lutzoni F."/>
            <person name="Magnuson J."/>
            <person name="Mondo S."/>
            <person name="Nolan M."/>
            <person name="Ohm R."/>
            <person name="Pangilinan J."/>
            <person name="Park H.-J."/>
            <person name="Ramirez L."/>
            <person name="Alfaro M."/>
            <person name="Sun H."/>
            <person name="Tritt A."/>
            <person name="Yoshinaga Y."/>
            <person name="Zwiers L.-H."/>
            <person name="Turgeon B."/>
            <person name="Goodwin S."/>
            <person name="Spatafora J."/>
            <person name="Crous P."/>
            <person name="Grigoriev I."/>
        </authorList>
    </citation>
    <scope>NUCLEOTIDE SEQUENCE</scope>
    <source>
        <strain evidence="1">CBS 107.79</strain>
    </source>
</reference>
<evidence type="ECO:0000313" key="2">
    <source>
        <dbReference type="Proteomes" id="UP000800036"/>
    </source>
</evidence>
<organism evidence="1 2">
    <name type="scientific">Bimuria novae-zelandiae CBS 107.79</name>
    <dbReference type="NCBI Taxonomy" id="1447943"/>
    <lineage>
        <taxon>Eukaryota</taxon>
        <taxon>Fungi</taxon>
        <taxon>Dikarya</taxon>
        <taxon>Ascomycota</taxon>
        <taxon>Pezizomycotina</taxon>
        <taxon>Dothideomycetes</taxon>
        <taxon>Pleosporomycetidae</taxon>
        <taxon>Pleosporales</taxon>
        <taxon>Massarineae</taxon>
        <taxon>Didymosphaeriaceae</taxon>
        <taxon>Bimuria</taxon>
    </lineage>
</organism>
<accession>A0A6A5VEF7</accession>
<sequence>ASGYAGHSNQGWTYIIEAVHFFRILGFYHPEVYEQLQPLEREFCQRIFWLFYKAQVYDRLTTSPCATTMDPTINPDTALRIIRKVQVTLEQLPNEL</sequence>
<proteinExistence type="predicted"/>
<dbReference type="AlphaFoldDB" id="A0A6A5VEF7"/>
<dbReference type="OrthoDB" id="39175at2759"/>
<evidence type="ECO:0008006" key="3">
    <source>
        <dbReference type="Google" id="ProtNLM"/>
    </source>
</evidence>
<name>A0A6A5VEF7_9PLEO</name>
<keyword evidence="2" id="KW-1185">Reference proteome</keyword>
<feature type="non-terminal residue" evidence="1">
    <location>
        <position position="1"/>
    </location>
</feature>
<dbReference type="Proteomes" id="UP000800036">
    <property type="component" value="Unassembled WGS sequence"/>
</dbReference>
<feature type="non-terminal residue" evidence="1">
    <location>
        <position position="96"/>
    </location>
</feature>
<protein>
    <recommendedName>
        <fullName evidence="3">Transcription factor domain-containing protein</fullName>
    </recommendedName>
</protein>
<evidence type="ECO:0000313" key="1">
    <source>
        <dbReference type="EMBL" id="KAF1973406.1"/>
    </source>
</evidence>
<gene>
    <name evidence="1" type="ORF">BU23DRAFT_429674</name>
</gene>
<dbReference type="EMBL" id="ML976681">
    <property type="protein sequence ID" value="KAF1973406.1"/>
    <property type="molecule type" value="Genomic_DNA"/>
</dbReference>